<protein>
    <submittedName>
        <fullName evidence="1">Uncharacterized protein</fullName>
    </submittedName>
</protein>
<proteinExistence type="predicted"/>
<gene>
    <name evidence="1" type="ORF">GC101_27755</name>
</gene>
<evidence type="ECO:0000313" key="1">
    <source>
        <dbReference type="EMBL" id="NOU82662.1"/>
    </source>
</evidence>
<comment type="caution">
    <text evidence="1">The sequence shown here is derived from an EMBL/GenBank/DDBJ whole genome shotgun (WGS) entry which is preliminary data.</text>
</comment>
<evidence type="ECO:0000313" key="2">
    <source>
        <dbReference type="Proteomes" id="UP000596857"/>
    </source>
</evidence>
<keyword evidence="2" id="KW-1185">Reference proteome</keyword>
<sequence>MSNEHSVSHLSDISGKEMSSVVFIRDYIQLIFEEDYKETMIFTAFTLPIIKTEVSSYIRTDITYCNILCSLINQTVTKVDIEENVVISLLFENNMVLEISLRGEDNEGPEAAMFSSGNGLTVWPLP</sequence>
<name>A0ABX1YNL8_9BACL</name>
<organism evidence="1 2">
    <name type="scientific">Paenibacillus phytohabitans</name>
    <dbReference type="NCBI Taxonomy" id="2654978"/>
    <lineage>
        <taxon>Bacteria</taxon>
        <taxon>Bacillati</taxon>
        <taxon>Bacillota</taxon>
        <taxon>Bacilli</taxon>
        <taxon>Bacillales</taxon>
        <taxon>Paenibacillaceae</taxon>
        <taxon>Paenibacillus</taxon>
    </lineage>
</organism>
<reference evidence="1 2" key="1">
    <citation type="submission" date="2019-10" db="EMBL/GenBank/DDBJ databases">
        <title>Description of Paenibacillus terricola sp. nov.</title>
        <authorList>
            <person name="Carlier A."/>
            <person name="Qi S."/>
        </authorList>
    </citation>
    <scope>NUCLEOTIDE SEQUENCE [LARGE SCALE GENOMIC DNA]</scope>
    <source>
        <strain evidence="1 2">LMG 31459</strain>
    </source>
</reference>
<dbReference type="RefSeq" id="WP_171719972.1">
    <property type="nucleotide sequence ID" value="NZ_WHOB01000086.1"/>
</dbReference>
<accession>A0ABX1YNL8</accession>
<dbReference type="EMBL" id="WHOB01000086">
    <property type="protein sequence ID" value="NOU82662.1"/>
    <property type="molecule type" value="Genomic_DNA"/>
</dbReference>
<dbReference type="Proteomes" id="UP000596857">
    <property type="component" value="Unassembled WGS sequence"/>
</dbReference>